<dbReference type="VEuPathDB" id="VectorBase:AMAM000418"/>
<dbReference type="GO" id="GO:0032589">
    <property type="term" value="C:neuron projection membrane"/>
    <property type="evidence" value="ECO:0007669"/>
    <property type="project" value="TreeGrafter"/>
</dbReference>
<protein>
    <recommendedName>
        <fullName evidence="4">Ig-like domain-containing protein</fullName>
    </recommendedName>
</protein>
<sequence>MLYQREVMGAIFNCVAIYSVKTDLLPGGAMSRLYIANANRYDTGNYTCALADIAQAMVSVHVLNGENPAAMQHGAGPQWKPLVSLVVFVQLLVVLGLVSVR</sequence>
<keyword evidence="1" id="KW-0472">Membrane</keyword>
<reference evidence="3" key="1">
    <citation type="submission" date="2013-09" db="EMBL/GenBank/DDBJ databases">
        <title>The Genome Sequence of Anopheles maculatus species B.</title>
        <authorList>
            <consortium name="The Broad Institute Genomics Platform"/>
            <person name="Neafsey D.E."/>
            <person name="Besansky N."/>
            <person name="Howell P."/>
            <person name="Walton C."/>
            <person name="Young S.K."/>
            <person name="Zeng Q."/>
            <person name="Gargeya S."/>
            <person name="Fitzgerald M."/>
            <person name="Haas B."/>
            <person name="Abouelleil A."/>
            <person name="Allen A.W."/>
            <person name="Alvarado L."/>
            <person name="Arachchi H.M."/>
            <person name="Berlin A.M."/>
            <person name="Chapman S.B."/>
            <person name="Gainer-Dewar J."/>
            <person name="Goldberg J."/>
            <person name="Griggs A."/>
            <person name="Gujja S."/>
            <person name="Hansen M."/>
            <person name="Howarth C."/>
            <person name="Imamovic A."/>
            <person name="Ireland A."/>
            <person name="Larimer J."/>
            <person name="McCowan C."/>
            <person name="Murphy C."/>
            <person name="Pearson M."/>
            <person name="Poon T.W."/>
            <person name="Priest M."/>
            <person name="Roberts A."/>
            <person name="Saif S."/>
            <person name="Shea T."/>
            <person name="Sisk P."/>
            <person name="Sykes S."/>
            <person name="Wortman J."/>
            <person name="Nusbaum C."/>
            <person name="Birren B."/>
        </authorList>
    </citation>
    <scope>NUCLEOTIDE SEQUENCE [LARGE SCALE GENOMIC DNA]</scope>
    <source>
        <strain evidence="3">maculatus3</strain>
    </source>
</reference>
<dbReference type="PANTHER" id="PTHR23279">
    <property type="entry name" value="DEFECTIVE PROBOSCIS EXTENSION RESPONSE DPR -RELATED"/>
    <property type="match status" value="1"/>
</dbReference>
<dbReference type="AlphaFoldDB" id="A0A182S653"/>
<dbReference type="Proteomes" id="UP000075901">
    <property type="component" value="Unassembled WGS sequence"/>
</dbReference>
<evidence type="ECO:0000313" key="2">
    <source>
        <dbReference type="EnsemblMetazoa" id="AMAM000418-PA"/>
    </source>
</evidence>
<dbReference type="GO" id="GO:0050808">
    <property type="term" value="P:synapse organization"/>
    <property type="evidence" value="ECO:0007669"/>
    <property type="project" value="TreeGrafter"/>
</dbReference>
<reference evidence="2" key="2">
    <citation type="submission" date="2020-05" db="UniProtKB">
        <authorList>
            <consortium name="EnsemblMetazoa"/>
        </authorList>
    </citation>
    <scope>IDENTIFICATION</scope>
    <source>
        <strain evidence="2">maculatus3</strain>
    </source>
</reference>
<keyword evidence="1" id="KW-0812">Transmembrane</keyword>
<accession>A0A182S653</accession>
<organism evidence="2 3">
    <name type="scientific">Anopheles maculatus</name>
    <dbReference type="NCBI Taxonomy" id="74869"/>
    <lineage>
        <taxon>Eukaryota</taxon>
        <taxon>Metazoa</taxon>
        <taxon>Ecdysozoa</taxon>
        <taxon>Arthropoda</taxon>
        <taxon>Hexapoda</taxon>
        <taxon>Insecta</taxon>
        <taxon>Pterygota</taxon>
        <taxon>Neoptera</taxon>
        <taxon>Endopterygota</taxon>
        <taxon>Diptera</taxon>
        <taxon>Nematocera</taxon>
        <taxon>Culicoidea</taxon>
        <taxon>Culicidae</taxon>
        <taxon>Anophelinae</taxon>
        <taxon>Anopheles</taxon>
        <taxon>Anopheles maculatus group</taxon>
    </lineage>
</organism>
<name>A0A182S653_9DIPT</name>
<keyword evidence="3" id="KW-1185">Reference proteome</keyword>
<dbReference type="EnsemblMetazoa" id="AMAM000418-RA">
    <property type="protein sequence ID" value="AMAM000418-PA"/>
    <property type="gene ID" value="AMAM000418"/>
</dbReference>
<keyword evidence="1" id="KW-1133">Transmembrane helix</keyword>
<evidence type="ECO:0000313" key="3">
    <source>
        <dbReference type="Proteomes" id="UP000075901"/>
    </source>
</evidence>
<evidence type="ECO:0008006" key="4">
    <source>
        <dbReference type="Google" id="ProtNLM"/>
    </source>
</evidence>
<dbReference type="InterPro" id="IPR036179">
    <property type="entry name" value="Ig-like_dom_sf"/>
</dbReference>
<evidence type="ECO:0000256" key="1">
    <source>
        <dbReference type="SAM" id="Phobius"/>
    </source>
</evidence>
<dbReference type="InterPro" id="IPR037448">
    <property type="entry name" value="Zig-8"/>
</dbReference>
<dbReference type="SUPFAM" id="SSF48726">
    <property type="entry name" value="Immunoglobulin"/>
    <property type="match status" value="1"/>
</dbReference>
<feature type="transmembrane region" description="Helical" evidence="1">
    <location>
        <begin position="82"/>
        <end position="100"/>
    </location>
</feature>
<proteinExistence type="predicted"/>
<dbReference type="PANTHER" id="PTHR23279:SF12">
    <property type="entry name" value="DEFECTIVE PROBOSCIS EXTENSION RESPONSE 14, ISOFORM A-RELATED"/>
    <property type="match status" value="1"/>
</dbReference>